<evidence type="ECO:0000313" key="6">
    <source>
        <dbReference type="Proteomes" id="UP001596201"/>
    </source>
</evidence>
<gene>
    <name evidence="5" type="ORF">ACFPJ5_04675</name>
</gene>
<dbReference type="EMBL" id="JBHSKX010000001">
    <property type="protein sequence ID" value="MFC5366221.1"/>
    <property type="molecule type" value="Genomic_DNA"/>
</dbReference>
<dbReference type="InterPro" id="IPR007050">
    <property type="entry name" value="HTH_bacterioopsin"/>
</dbReference>
<evidence type="ECO:0000259" key="4">
    <source>
        <dbReference type="Pfam" id="PF04967"/>
    </source>
</evidence>
<proteinExistence type="predicted"/>
<dbReference type="PANTHER" id="PTHR34236">
    <property type="entry name" value="DIMETHYL SULFOXIDE REDUCTASE TRANSCRIPTIONAL ACTIVATOR"/>
    <property type="match status" value="1"/>
</dbReference>
<dbReference type="Pfam" id="PF04967">
    <property type="entry name" value="HTH_10"/>
    <property type="match status" value="1"/>
</dbReference>
<keyword evidence="6" id="KW-1185">Reference proteome</keyword>
<evidence type="ECO:0000256" key="2">
    <source>
        <dbReference type="ARBA" id="ARBA00023163"/>
    </source>
</evidence>
<comment type="caution">
    <text evidence="5">The sequence shown here is derived from an EMBL/GenBank/DDBJ whole genome shotgun (WGS) entry which is preliminary data.</text>
</comment>
<name>A0ABD5R8P3_9EURY</name>
<keyword evidence="1" id="KW-0805">Transcription regulation</keyword>
<dbReference type="Proteomes" id="UP001596201">
    <property type="component" value="Unassembled WGS sequence"/>
</dbReference>
<organism evidence="5 6">
    <name type="scientific">Salinirubrum litoreum</name>
    <dbReference type="NCBI Taxonomy" id="1126234"/>
    <lineage>
        <taxon>Archaea</taxon>
        <taxon>Methanobacteriati</taxon>
        <taxon>Methanobacteriota</taxon>
        <taxon>Stenosarchaea group</taxon>
        <taxon>Halobacteria</taxon>
        <taxon>Halobacteriales</taxon>
        <taxon>Haloferacaceae</taxon>
        <taxon>Salinirubrum</taxon>
    </lineage>
</organism>
<keyword evidence="2" id="KW-0804">Transcription</keyword>
<protein>
    <submittedName>
        <fullName evidence="5">Helix-turn-helix domain-containing protein</fullName>
    </submittedName>
</protein>
<dbReference type="AlphaFoldDB" id="A0ABD5R8P3"/>
<dbReference type="RefSeq" id="WP_227228426.1">
    <property type="nucleotide sequence ID" value="NZ_JAJCVJ010000001.1"/>
</dbReference>
<feature type="domain" description="HTH bat-type" evidence="4">
    <location>
        <begin position="179"/>
        <end position="227"/>
    </location>
</feature>
<accession>A0ABD5R8P3</accession>
<sequence>MIEECLVVECRVTGDDCPLAAASREVGIRIECTPPQARADGNDLLHFSAPASDDLAATLDADDRIRYLHRSRGGRDGRGRHAVGGGESDPAGTDPTGRDDYRCLSKAPCVVHDLTNAGLVVESITYEDGAERYVGAVVGYDVLQGVLEAAGDTVGVTLERVYPLGPEEAGTPAGRWDVTPRQETAIRTALDMGYFAVPRETTASEVAEAIGISKSAFLERLRRGQAGLFRQVFG</sequence>
<reference evidence="5 6" key="1">
    <citation type="journal article" date="2019" name="Int. J. Syst. Evol. Microbiol.">
        <title>The Global Catalogue of Microorganisms (GCM) 10K type strain sequencing project: providing services to taxonomists for standard genome sequencing and annotation.</title>
        <authorList>
            <consortium name="The Broad Institute Genomics Platform"/>
            <consortium name="The Broad Institute Genome Sequencing Center for Infectious Disease"/>
            <person name="Wu L."/>
            <person name="Ma J."/>
        </authorList>
    </citation>
    <scope>NUCLEOTIDE SEQUENCE [LARGE SCALE GENOMIC DNA]</scope>
    <source>
        <strain evidence="5 6">CGMCC 1.12237</strain>
    </source>
</reference>
<evidence type="ECO:0000313" key="5">
    <source>
        <dbReference type="EMBL" id="MFC5366221.1"/>
    </source>
</evidence>
<dbReference type="PANTHER" id="PTHR34236:SF1">
    <property type="entry name" value="DIMETHYL SULFOXIDE REDUCTASE TRANSCRIPTIONAL ACTIVATOR"/>
    <property type="match status" value="1"/>
</dbReference>
<feature type="region of interest" description="Disordered" evidence="3">
    <location>
        <begin position="70"/>
        <end position="99"/>
    </location>
</feature>
<evidence type="ECO:0000256" key="3">
    <source>
        <dbReference type="SAM" id="MobiDB-lite"/>
    </source>
</evidence>
<evidence type="ECO:0000256" key="1">
    <source>
        <dbReference type="ARBA" id="ARBA00023015"/>
    </source>
</evidence>